<dbReference type="CDD" id="cd00112">
    <property type="entry name" value="LDLa"/>
    <property type="match status" value="1"/>
</dbReference>
<dbReference type="Pfam" id="PF12999">
    <property type="entry name" value="PRKCSH-like"/>
    <property type="match status" value="1"/>
</dbReference>
<dbReference type="GeneID" id="28940980"/>
<organism evidence="8 9">
    <name type="scientific">Pneumocystis jirovecii (strain RU7)</name>
    <name type="common">Human pneumocystis pneumonia agent</name>
    <dbReference type="NCBI Taxonomy" id="1408657"/>
    <lineage>
        <taxon>Eukaryota</taxon>
        <taxon>Fungi</taxon>
        <taxon>Dikarya</taxon>
        <taxon>Ascomycota</taxon>
        <taxon>Taphrinomycotina</taxon>
        <taxon>Pneumocystomycetes</taxon>
        <taxon>Pneumocystaceae</taxon>
        <taxon>Pneumocystis</taxon>
    </lineage>
</organism>
<dbReference type="Gene3D" id="2.70.130.10">
    <property type="entry name" value="Mannose-6-phosphate receptor binding domain"/>
    <property type="match status" value="1"/>
</dbReference>
<name>A0A0W4ZJQ7_PNEJ7</name>
<dbReference type="EMBL" id="LFWA01000011">
    <property type="protein sequence ID" value="KTW28612.1"/>
    <property type="molecule type" value="Genomic_DNA"/>
</dbReference>
<dbReference type="Proteomes" id="UP000053447">
    <property type="component" value="Unassembled WGS sequence"/>
</dbReference>
<keyword evidence="3" id="KW-0256">Endoplasmic reticulum</keyword>
<evidence type="ECO:0000313" key="9">
    <source>
        <dbReference type="Proteomes" id="UP000053447"/>
    </source>
</evidence>
<keyword evidence="6" id="KW-1133">Transmembrane helix</keyword>
<dbReference type="VEuPathDB" id="FungiDB:T551_02462"/>
<dbReference type="SUPFAM" id="SSF50911">
    <property type="entry name" value="Mannose 6-phosphate receptor domain"/>
    <property type="match status" value="1"/>
</dbReference>
<dbReference type="RefSeq" id="XP_018228947.1">
    <property type="nucleotide sequence ID" value="XM_018374725.1"/>
</dbReference>
<keyword evidence="6" id="KW-0472">Membrane</keyword>
<dbReference type="AlphaFoldDB" id="A0A0W4ZJQ7"/>
<proteinExistence type="predicted"/>
<protein>
    <recommendedName>
        <fullName evidence="1">Glucosidase 2 subunit beta</fullName>
    </recommendedName>
</protein>
<dbReference type="InterPro" id="IPR036607">
    <property type="entry name" value="PRKCSH"/>
</dbReference>
<evidence type="ECO:0000256" key="4">
    <source>
        <dbReference type="ARBA" id="ARBA00023157"/>
    </source>
</evidence>
<keyword evidence="2" id="KW-0732">Signal</keyword>
<evidence type="ECO:0000259" key="7">
    <source>
        <dbReference type="PROSITE" id="PS51914"/>
    </source>
</evidence>
<dbReference type="Gene3D" id="4.10.400.10">
    <property type="entry name" value="Low-density Lipoprotein Receptor"/>
    <property type="match status" value="1"/>
</dbReference>
<dbReference type="GO" id="GO:0006491">
    <property type="term" value="P:N-glycan processing"/>
    <property type="evidence" value="ECO:0007669"/>
    <property type="project" value="TreeGrafter"/>
</dbReference>
<dbReference type="eggNOG" id="KOG2397">
    <property type="taxonomic scope" value="Eukaryota"/>
</dbReference>
<evidence type="ECO:0000256" key="2">
    <source>
        <dbReference type="ARBA" id="ARBA00022729"/>
    </source>
</evidence>
<dbReference type="PROSITE" id="PS51914">
    <property type="entry name" value="MRH"/>
    <property type="match status" value="1"/>
</dbReference>
<feature type="transmembrane region" description="Helical" evidence="6">
    <location>
        <begin position="12"/>
        <end position="36"/>
    </location>
</feature>
<evidence type="ECO:0000256" key="1">
    <source>
        <dbReference type="ARBA" id="ARBA00022387"/>
    </source>
</evidence>
<evidence type="ECO:0000256" key="5">
    <source>
        <dbReference type="SAM" id="Coils"/>
    </source>
</evidence>
<keyword evidence="6" id="KW-0812">Transmembrane</keyword>
<evidence type="ECO:0000256" key="3">
    <source>
        <dbReference type="ARBA" id="ARBA00022824"/>
    </source>
</evidence>
<dbReference type="PANTHER" id="PTHR12630">
    <property type="entry name" value="N-LINKED OLIGOSACCHARIDE PROCESSING"/>
    <property type="match status" value="1"/>
</dbReference>
<gene>
    <name evidence="8" type="ORF">T551_02462</name>
</gene>
<reference evidence="9" key="1">
    <citation type="journal article" date="2016" name="Nat. Commun.">
        <title>Genome analysis of three Pneumocystis species reveals adaptation mechanisms to life exclusively in mammalian hosts.</title>
        <authorList>
            <person name="Ma L."/>
            <person name="Chen Z."/>
            <person name="Huang D.W."/>
            <person name="Kutty G."/>
            <person name="Ishihara M."/>
            <person name="Wang H."/>
            <person name="Abouelleil A."/>
            <person name="Bishop L."/>
            <person name="Davey E."/>
            <person name="Deng R."/>
            <person name="Deng X."/>
            <person name="Fan L."/>
            <person name="Fantoni G."/>
            <person name="Fitzgerald M."/>
            <person name="Gogineni E."/>
            <person name="Goldberg J.M."/>
            <person name="Handley G."/>
            <person name="Hu X."/>
            <person name="Huber C."/>
            <person name="Jiao X."/>
            <person name="Jones K."/>
            <person name="Levin J.Z."/>
            <person name="Liu Y."/>
            <person name="Macdonald P."/>
            <person name="Melnikov A."/>
            <person name="Raley C."/>
            <person name="Sassi M."/>
            <person name="Sherman B.T."/>
            <person name="Song X."/>
            <person name="Sykes S."/>
            <person name="Tran B."/>
            <person name="Walsh L."/>
            <person name="Xia Y."/>
            <person name="Yang J."/>
            <person name="Young S."/>
            <person name="Zeng Q."/>
            <person name="Zheng X."/>
            <person name="Stephens R."/>
            <person name="Nusbaum C."/>
            <person name="Birren B.W."/>
            <person name="Azadi P."/>
            <person name="Lempicki R.A."/>
            <person name="Cuomo C.A."/>
            <person name="Kovacs J.A."/>
        </authorList>
    </citation>
    <scope>NUCLEOTIDE SEQUENCE [LARGE SCALE GENOMIC DNA]</scope>
    <source>
        <strain evidence="9">RU7</strain>
    </source>
</reference>
<accession>A0A0W4ZJQ7</accession>
<keyword evidence="4" id="KW-1015">Disulfide bond</keyword>
<dbReference type="PROSITE" id="PS50068">
    <property type="entry name" value="LDLRA_2"/>
    <property type="match status" value="1"/>
</dbReference>
<dbReference type="GO" id="GO:0017177">
    <property type="term" value="C:glucosidase II complex"/>
    <property type="evidence" value="ECO:0007669"/>
    <property type="project" value="TreeGrafter"/>
</dbReference>
<dbReference type="OrthoDB" id="28322at2759"/>
<evidence type="ECO:0000313" key="8">
    <source>
        <dbReference type="EMBL" id="KTW28612.1"/>
    </source>
</evidence>
<dbReference type="InterPro" id="IPR028146">
    <property type="entry name" value="PRKCSH_N"/>
</dbReference>
<dbReference type="PANTHER" id="PTHR12630:SF1">
    <property type="entry name" value="GLUCOSIDASE 2 SUBUNIT BETA"/>
    <property type="match status" value="1"/>
</dbReference>
<sequence>MMIIKQRNCQWIIPYFLHILILFKIIPIFSSFFLFVEGKNEPLRGVPESRKSLYKSENGVWKCLNTSKYIPFSRLNDDWCDCEDGSDEPGTSACPNGVFSCKNLGHISKFIPTSYLNDGICDCCDGSDEYEGIIECKNTCEEENKKYKQEILKKKYIYDKGSKIRQEWMEKANKMMLDLKKEVKKLEIELNNAIREDQILKKQEAKEKLKKIKFKNDTFIVLFNNKFDKLFEKYNDLFMSFIQFEKESLFVIEDVLNYLKTYKDSSELSLDDVITSIEDKSRDLTTKRDTYDNYVTNLNDESKKFIKLIEEEYYLLKKKSIFDSIEEWFTHIFNKVKQYLVTRKILLSNDNSDPQCMINYETFDESNEKILLLKEKLEEKQAIMKKNAEGFNIYYAVKDETLKFKFKEYQYELTFLKNAYQISLNDNYRIFLGSFSHFDGVNKLYYHNGDQCWNGPSRSVVVELHCGIKNEIVSTIEYQRCMYFMKVFTPGACILPSYEMPKDEL</sequence>
<comment type="caution">
    <text evidence="8">The sequence shown here is derived from an EMBL/GenBank/DDBJ whole genome shotgun (WGS) entry which is preliminary data.</text>
</comment>
<feature type="domain" description="MRH" evidence="7">
    <location>
        <begin position="388"/>
        <end position="495"/>
    </location>
</feature>
<dbReference type="Pfam" id="PF13015">
    <property type="entry name" value="PRKCSH_1"/>
    <property type="match status" value="1"/>
</dbReference>
<feature type="coiled-coil region" evidence="5">
    <location>
        <begin position="169"/>
        <end position="203"/>
    </location>
</feature>
<dbReference type="InterPro" id="IPR009011">
    <property type="entry name" value="Man6P_isomerase_rcpt-bd_dom_sf"/>
</dbReference>
<dbReference type="InterPro" id="IPR044865">
    <property type="entry name" value="MRH_dom"/>
</dbReference>
<dbReference type="InterPro" id="IPR039794">
    <property type="entry name" value="Gtb1-like"/>
</dbReference>
<evidence type="ECO:0000256" key="6">
    <source>
        <dbReference type="SAM" id="Phobius"/>
    </source>
</evidence>
<dbReference type="SUPFAM" id="SSF57424">
    <property type="entry name" value="LDL receptor-like module"/>
    <property type="match status" value="1"/>
</dbReference>
<keyword evidence="5" id="KW-0175">Coiled coil</keyword>
<dbReference type="STRING" id="1408657.A0A0W4ZJQ7"/>
<keyword evidence="9" id="KW-1185">Reference proteome</keyword>
<dbReference type="InterPro" id="IPR036055">
    <property type="entry name" value="LDL_receptor-like_sf"/>
</dbReference>
<dbReference type="InterPro" id="IPR002172">
    <property type="entry name" value="LDrepeatLR_classA_rpt"/>
</dbReference>